<evidence type="ECO:0000313" key="2">
    <source>
        <dbReference type="EMBL" id="MEL1243256.1"/>
    </source>
</evidence>
<reference evidence="2 3" key="1">
    <citation type="submission" date="2024-04" db="EMBL/GenBank/DDBJ databases">
        <title>Flavobacterium sp. DGU11 16S ribosomal RNA gene Genome sequencing and assembly.</title>
        <authorList>
            <person name="Park S."/>
        </authorList>
    </citation>
    <scope>NUCLEOTIDE SEQUENCE [LARGE SCALE GENOMIC DNA]</scope>
    <source>
        <strain evidence="2 3">DGU11</strain>
    </source>
</reference>
<feature type="transmembrane region" description="Helical" evidence="1">
    <location>
        <begin position="31"/>
        <end position="48"/>
    </location>
</feature>
<keyword evidence="1" id="KW-0812">Transmembrane</keyword>
<dbReference type="EMBL" id="JBBYHR010000002">
    <property type="protein sequence ID" value="MEL1243256.1"/>
    <property type="molecule type" value="Genomic_DNA"/>
</dbReference>
<feature type="transmembrane region" description="Helical" evidence="1">
    <location>
        <begin position="7"/>
        <end position="25"/>
    </location>
</feature>
<evidence type="ECO:0000256" key="1">
    <source>
        <dbReference type="SAM" id="Phobius"/>
    </source>
</evidence>
<accession>A0ABU9HSW9</accession>
<feature type="transmembrane region" description="Helical" evidence="1">
    <location>
        <begin position="55"/>
        <end position="72"/>
    </location>
</feature>
<gene>
    <name evidence="2" type="ORF">AAEO56_03185</name>
</gene>
<protein>
    <recommendedName>
        <fullName evidence="4">Transmembrane family 220, helix</fullName>
    </recommendedName>
</protein>
<keyword evidence="3" id="KW-1185">Reference proteome</keyword>
<proteinExistence type="predicted"/>
<sequence length="128" mass="14428">MKRILKFIPEIYFMGVGMFWAAENYFASGNVNYIALLIVWLLFLQLFYKNRILGLTYGVALGFVSAFMILAVNSEVSDFESFTPEAIQLQLAGWGIFGTGLLMAGAMLYKFATVKVNYDEESVLTVTY</sequence>
<dbReference type="Proteomes" id="UP001464555">
    <property type="component" value="Unassembled WGS sequence"/>
</dbReference>
<evidence type="ECO:0000313" key="3">
    <source>
        <dbReference type="Proteomes" id="UP001464555"/>
    </source>
</evidence>
<keyword evidence="1" id="KW-0472">Membrane</keyword>
<comment type="caution">
    <text evidence="2">The sequence shown here is derived from an EMBL/GenBank/DDBJ whole genome shotgun (WGS) entry which is preliminary data.</text>
</comment>
<feature type="transmembrane region" description="Helical" evidence="1">
    <location>
        <begin position="92"/>
        <end position="112"/>
    </location>
</feature>
<organism evidence="2 3">
    <name type="scientific">Flavobacterium arundinis</name>
    <dbReference type="NCBI Taxonomy" id="3139143"/>
    <lineage>
        <taxon>Bacteria</taxon>
        <taxon>Pseudomonadati</taxon>
        <taxon>Bacteroidota</taxon>
        <taxon>Flavobacteriia</taxon>
        <taxon>Flavobacteriales</taxon>
        <taxon>Flavobacteriaceae</taxon>
        <taxon>Flavobacterium</taxon>
    </lineage>
</organism>
<name>A0ABU9HSW9_9FLAO</name>
<evidence type="ECO:0008006" key="4">
    <source>
        <dbReference type="Google" id="ProtNLM"/>
    </source>
</evidence>
<dbReference type="RefSeq" id="WP_341695581.1">
    <property type="nucleotide sequence ID" value="NZ_JBBYHR010000002.1"/>
</dbReference>
<keyword evidence="1" id="KW-1133">Transmembrane helix</keyword>